<dbReference type="RefSeq" id="XP_018062543.1">
    <property type="nucleotide sequence ID" value="XM_018210140.1"/>
</dbReference>
<protein>
    <submittedName>
        <fullName evidence="4">NAD(P)-binding protein</fullName>
    </submittedName>
</protein>
<dbReference type="SUPFAM" id="SSF51735">
    <property type="entry name" value="NAD(P)-binding Rossmann-fold domains"/>
    <property type="match status" value="1"/>
</dbReference>
<feature type="domain" description="NmrA-like" evidence="3">
    <location>
        <begin position="1"/>
        <end position="303"/>
    </location>
</feature>
<sequence>MSKLLVIFGATGQQGGSLIQTILSDPTLSKTYTLRAVTRDPAQPTAQSLSSRGVSLIKGDPDDTSSLGPIMKDAHTVFAVTTTTYDAECYARELRQGKAIADAAVAAGVQYLIFSSLPHVSTLAGGKYKGVQSFDAKAEVEMYVRGLPIKSAFFQPGSFMSNFQGGMKPNPVGDGTWAWFNVVTPQTRLPLIDTAGDTGKYVCAILAEPEKFEGKILCASTEVLSMEEICETIGKASGKTVVYKQLPENVFRGFMKNEVQSDNITQMMLYIQDFGYYGKDTVGKVAETAELARGKLTTLEEYLKKNPLGLE</sequence>
<dbReference type="OrthoDB" id="3358371at2759"/>
<proteinExistence type="inferred from homology"/>
<evidence type="ECO:0000256" key="2">
    <source>
        <dbReference type="ARBA" id="ARBA00022857"/>
    </source>
</evidence>
<comment type="similarity">
    <text evidence="1">Belongs to the NmrA-type oxidoreductase family.</text>
</comment>
<dbReference type="InterPro" id="IPR051164">
    <property type="entry name" value="NmrA-like_oxidored"/>
</dbReference>
<dbReference type="Gene3D" id="3.40.50.720">
    <property type="entry name" value="NAD(P)-binding Rossmann-like Domain"/>
    <property type="match status" value="1"/>
</dbReference>
<dbReference type="Gene3D" id="3.90.25.10">
    <property type="entry name" value="UDP-galactose 4-epimerase, domain 1"/>
    <property type="match status" value="1"/>
</dbReference>
<organism evidence="4 5">
    <name type="scientific">Mollisia scopiformis</name>
    <name type="common">Conifer needle endophyte fungus</name>
    <name type="synonym">Phialocephala scopiformis</name>
    <dbReference type="NCBI Taxonomy" id="149040"/>
    <lineage>
        <taxon>Eukaryota</taxon>
        <taxon>Fungi</taxon>
        <taxon>Dikarya</taxon>
        <taxon>Ascomycota</taxon>
        <taxon>Pezizomycotina</taxon>
        <taxon>Leotiomycetes</taxon>
        <taxon>Helotiales</taxon>
        <taxon>Mollisiaceae</taxon>
        <taxon>Mollisia</taxon>
    </lineage>
</organism>
<accession>A0A132B702</accession>
<dbReference type="GO" id="GO:0005634">
    <property type="term" value="C:nucleus"/>
    <property type="evidence" value="ECO:0007669"/>
    <property type="project" value="TreeGrafter"/>
</dbReference>
<dbReference type="KEGG" id="psco:LY89DRAFT_600140"/>
<dbReference type="InterPro" id="IPR036291">
    <property type="entry name" value="NAD(P)-bd_dom_sf"/>
</dbReference>
<dbReference type="Proteomes" id="UP000070700">
    <property type="component" value="Unassembled WGS sequence"/>
</dbReference>
<dbReference type="CDD" id="cd05251">
    <property type="entry name" value="NmrA_like_SDR_a"/>
    <property type="match status" value="1"/>
</dbReference>
<dbReference type="InterPro" id="IPR008030">
    <property type="entry name" value="NmrA-like"/>
</dbReference>
<dbReference type="EMBL" id="KQ947436">
    <property type="protein sequence ID" value="KUJ08188.1"/>
    <property type="molecule type" value="Genomic_DNA"/>
</dbReference>
<evidence type="ECO:0000256" key="1">
    <source>
        <dbReference type="ARBA" id="ARBA00006328"/>
    </source>
</evidence>
<evidence type="ECO:0000313" key="5">
    <source>
        <dbReference type="Proteomes" id="UP000070700"/>
    </source>
</evidence>
<dbReference type="Pfam" id="PF05368">
    <property type="entry name" value="NmrA"/>
    <property type="match status" value="1"/>
</dbReference>
<reference evidence="4 5" key="1">
    <citation type="submission" date="2015-10" db="EMBL/GenBank/DDBJ databases">
        <title>Full genome of DAOMC 229536 Phialocephala scopiformis, a fungal endophyte of spruce producing the potent anti-insectan compound rugulosin.</title>
        <authorList>
            <consortium name="DOE Joint Genome Institute"/>
            <person name="Walker A.K."/>
            <person name="Frasz S.L."/>
            <person name="Seifert K.A."/>
            <person name="Miller J.D."/>
            <person name="Mondo S.J."/>
            <person name="Labutti K."/>
            <person name="Lipzen A."/>
            <person name="Dockter R."/>
            <person name="Kennedy M."/>
            <person name="Grigoriev I.V."/>
            <person name="Spatafora J.W."/>
        </authorList>
    </citation>
    <scope>NUCLEOTIDE SEQUENCE [LARGE SCALE GENOMIC DNA]</scope>
    <source>
        <strain evidence="4 5">CBS 120377</strain>
    </source>
</reference>
<name>A0A132B702_MOLSC</name>
<dbReference type="STRING" id="149040.A0A132B702"/>
<dbReference type="InParanoid" id="A0A132B702"/>
<dbReference type="PANTHER" id="PTHR42748:SF11">
    <property type="entry name" value="NMRA-LIKE DOMAIN-CONTAINING PROTEIN"/>
    <property type="match status" value="1"/>
</dbReference>
<dbReference type="GeneID" id="28819866"/>
<evidence type="ECO:0000313" key="4">
    <source>
        <dbReference type="EMBL" id="KUJ08188.1"/>
    </source>
</evidence>
<dbReference type="AlphaFoldDB" id="A0A132B702"/>
<keyword evidence="5" id="KW-1185">Reference proteome</keyword>
<evidence type="ECO:0000259" key="3">
    <source>
        <dbReference type="Pfam" id="PF05368"/>
    </source>
</evidence>
<dbReference type="PANTHER" id="PTHR42748">
    <property type="entry name" value="NITROGEN METABOLITE REPRESSION PROTEIN NMRA FAMILY MEMBER"/>
    <property type="match status" value="1"/>
</dbReference>
<gene>
    <name evidence="4" type="ORF">LY89DRAFT_600140</name>
</gene>
<keyword evidence="2" id="KW-0521">NADP</keyword>